<comment type="caution">
    <text evidence="4">The sequence shown here is derived from an EMBL/GenBank/DDBJ whole genome shotgun (WGS) entry which is preliminary data.</text>
</comment>
<evidence type="ECO:0000313" key="5">
    <source>
        <dbReference type="Proteomes" id="UP001592530"/>
    </source>
</evidence>
<dbReference type="SUPFAM" id="SSF52091">
    <property type="entry name" value="SpoIIaa-like"/>
    <property type="match status" value="1"/>
</dbReference>
<dbReference type="RefSeq" id="WP_380559135.1">
    <property type="nucleotide sequence ID" value="NZ_JBHEZY010000021.1"/>
</dbReference>
<evidence type="ECO:0000256" key="2">
    <source>
        <dbReference type="RuleBase" id="RU003749"/>
    </source>
</evidence>
<organism evidence="4 5">
    <name type="scientific">Streptacidiphilus alkalitolerans</name>
    <dbReference type="NCBI Taxonomy" id="3342712"/>
    <lineage>
        <taxon>Bacteria</taxon>
        <taxon>Bacillati</taxon>
        <taxon>Actinomycetota</taxon>
        <taxon>Actinomycetes</taxon>
        <taxon>Kitasatosporales</taxon>
        <taxon>Streptomycetaceae</taxon>
        <taxon>Streptacidiphilus</taxon>
    </lineage>
</organism>
<evidence type="ECO:0000313" key="4">
    <source>
        <dbReference type="EMBL" id="MFC1435757.1"/>
    </source>
</evidence>
<dbReference type="Pfam" id="PF01740">
    <property type="entry name" value="STAS"/>
    <property type="match status" value="1"/>
</dbReference>
<protein>
    <recommendedName>
        <fullName evidence="2">Anti-sigma factor antagonist</fullName>
    </recommendedName>
</protein>
<dbReference type="PROSITE" id="PS50801">
    <property type="entry name" value="STAS"/>
    <property type="match status" value="1"/>
</dbReference>
<gene>
    <name evidence="4" type="ORF">ACEZDB_34495</name>
</gene>
<dbReference type="EMBL" id="JBHEZY010000021">
    <property type="protein sequence ID" value="MFC1435757.1"/>
    <property type="molecule type" value="Genomic_DNA"/>
</dbReference>
<dbReference type="PANTHER" id="PTHR33495">
    <property type="entry name" value="ANTI-SIGMA FACTOR ANTAGONIST TM_1081-RELATED-RELATED"/>
    <property type="match status" value="1"/>
</dbReference>
<dbReference type="InterPro" id="IPR002645">
    <property type="entry name" value="STAS_dom"/>
</dbReference>
<name>A0ABV6XCR6_9ACTN</name>
<comment type="similarity">
    <text evidence="1 2">Belongs to the anti-sigma-factor antagonist family.</text>
</comment>
<dbReference type="Gene3D" id="3.30.750.24">
    <property type="entry name" value="STAS domain"/>
    <property type="match status" value="1"/>
</dbReference>
<reference evidence="4 5" key="1">
    <citation type="submission" date="2024-09" db="EMBL/GenBank/DDBJ databases">
        <authorList>
            <person name="Lee S.D."/>
        </authorList>
    </citation>
    <scope>NUCLEOTIDE SEQUENCE [LARGE SCALE GENOMIC DNA]</scope>
    <source>
        <strain evidence="4 5">N1-3</strain>
    </source>
</reference>
<evidence type="ECO:0000256" key="1">
    <source>
        <dbReference type="ARBA" id="ARBA00009013"/>
    </source>
</evidence>
<dbReference type="PANTHER" id="PTHR33495:SF2">
    <property type="entry name" value="ANTI-SIGMA FACTOR ANTAGONIST TM_1081-RELATED"/>
    <property type="match status" value="1"/>
</dbReference>
<proteinExistence type="inferred from homology"/>
<evidence type="ECO:0000259" key="3">
    <source>
        <dbReference type="PROSITE" id="PS50801"/>
    </source>
</evidence>
<dbReference type="Proteomes" id="UP001592530">
    <property type="component" value="Unassembled WGS sequence"/>
</dbReference>
<feature type="domain" description="STAS" evidence="3">
    <location>
        <begin position="5"/>
        <end position="114"/>
    </location>
</feature>
<dbReference type="InterPro" id="IPR036513">
    <property type="entry name" value="STAS_dom_sf"/>
</dbReference>
<sequence>MTAELSLTVQRDGARAVAQVSGAMDYDTTGLLEQALADLVQDGARHLVLDMAAVGFCDSSGINALIRTLARVREQQGSLVLAAVTPRVQGVLEMTGVDAVISTHPSVAAALDAPPA</sequence>
<dbReference type="CDD" id="cd07043">
    <property type="entry name" value="STAS_anti-anti-sigma_factors"/>
    <property type="match status" value="1"/>
</dbReference>
<dbReference type="NCBIfam" id="TIGR00377">
    <property type="entry name" value="ant_ant_sig"/>
    <property type="match status" value="1"/>
</dbReference>
<accession>A0ABV6XCR6</accession>
<dbReference type="InterPro" id="IPR003658">
    <property type="entry name" value="Anti-sigma_ant"/>
</dbReference>